<feature type="region of interest" description="Disordered" evidence="1">
    <location>
        <begin position="1"/>
        <end position="48"/>
    </location>
</feature>
<dbReference type="GO" id="GO:0004722">
    <property type="term" value="F:protein serine/threonine phosphatase activity"/>
    <property type="evidence" value="ECO:0007669"/>
    <property type="project" value="InterPro"/>
</dbReference>
<dbReference type="EMBL" id="HBIZ01027677">
    <property type="protein sequence ID" value="CAE0764949.1"/>
    <property type="molecule type" value="Transcribed_RNA"/>
</dbReference>
<dbReference type="SUPFAM" id="SSF81606">
    <property type="entry name" value="PP2C-like"/>
    <property type="match status" value="1"/>
</dbReference>
<name>A0A7S4BH01_CHRCT</name>
<dbReference type="PANTHER" id="PTHR47992">
    <property type="entry name" value="PROTEIN PHOSPHATASE"/>
    <property type="match status" value="1"/>
</dbReference>
<dbReference type="PROSITE" id="PS51746">
    <property type="entry name" value="PPM_2"/>
    <property type="match status" value="1"/>
</dbReference>
<sequence>MGCGASAPKNPDGNEGEPAPERPRRPDSPDPRRRGSYMSPQMGKPSEMTELPLSKERIASYSNHGIKPGVQGKASAKINQDRGQITYPLAGDRGMAMLCVYDGHGMAGEKVSEFAMLRMPDLIEAQRDRLRTETKAVLTEAFIRVDQELRDSPIPSSTSGSTGLLVLVTRERLWTACVGDSRAVLGHRVGGSVIAKPLTVDQKPDHPEEERRIISCGGYVTGESSQFGPARVWLRPGEGPGLAMARSIGDHLCAEVGVIAEPVVESYVLSPEDEILILASDGVWEFITNEEAMKIVSQHKDASSGCTALIAEATARWRAEEGNYRDDITATVVYMPLLPDPLDESARDEVAPAKAAENPTGYVPSMPISTMSTQVPLSARVRLNADEDVEENEEEGDDGASFAARRLTMANYASLSRSSSELLQHESSDADLNSPQKPEADGETNEDAFAAAVRAVHG</sequence>
<evidence type="ECO:0000259" key="2">
    <source>
        <dbReference type="PROSITE" id="PS51746"/>
    </source>
</evidence>
<feature type="region of interest" description="Disordered" evidence="1">
    <location>
        <begin position="415"/>
        <end position="458"/>
    </location>
</feature>
<dbReference type="SMART" id="SM00332">
    <property type="entry name" value="PP2Cc"/>
    <property type="match status" value="1"/>
</dbReference>
<dbReference type="AlphaFoldDB" id="A0A7S4BH01"/>
<dbReference type="Gene3D" id="3.60.40.10">
    <property type="entry name" value="PPM-type phosphatase domain"/>
    <property type="match status" value="1"/>
</dbReference>
<accession>A0A7S4BH01</accession>
<dbReference type="CDD" id="cd00143">
    <property type="entry name" value="PP2Cc"/>
    <property type="match status" value="1"/>
</dbReference>
<proteinExistence type="predicted"/>
<protein>
    <recommendedName>
        <fullName evidence="2">PPM-type phosphatase domain-containing protein</fullName>
    </recommendedName>
</protein>
<dbReference type="InterPro" id="IPR036457">
    <property type="entry name" value="PPM-type-like_dom_sf"/>
</dbReference>
<organism evidence="3">
    <name type="scientific">Chrysotila carterae</name>
    <name type="common">Marine alga</name>
    <name type="synonym">Syracosphaera carterae</name>
    <dbReference type="NCBI Taxonomy" id="13221"/>
    <lineage>
        <taxon>Eukaryota</taxon>
        <taxon>Haptista</taxon>
        <taxon>Haptophyta</taxon>
        <taxon>Prymnesiophyceae</taxon>
        <taxon>Isochrysidales</taxon>
        <taxon>Isochrysidaceae</taxon>
        <taxon>Chrysotila</taxon>
    </lineage>
</organism>
<dbReference type="InterPro" id="IPR015655">
    <property type="entry name" value="PP2C"/>
</dbReference>
<gene>
    <name evidence="3" type="ORF">PCAR00345_LOCUS17561</name>
</gene>
<dbReference type="InterPro" id="IPR001932">
    <property type="entry name" value="PPM-type_phosphatase-like_dom"/>
</dbReference>
<feature type="domain" description="PPM-type phosphatase" evidence="2">
    <location>
        <begin position="60"/>
        <end position="335"/>
    </location>
</feature>
<dbReference type="Pfam" id="PF00481">
    <property type="entry name" value="PP2C"/>
    <property type="match status" value="1"/>
</dbReference>
<reference evidence="3" key="1">
    <citation type="submission" date="2021-01" db="EMBL/GenBank/DDBJ databases">
        <authorList>
            <person name="Corre E."/>
            <person name="Pelletier E."/>
            <person name="Niang G."/>
            <person name="Scheremetjew M."/>
            <person name="Finn R."/>
            <person name="Kale V."/>
            <person name="Holt S."/>
            <person name="Cochrane G."/>
            <person name="Meng A."/>
            <person name="Brown T."/>
            <person name="Cohen L."/>
        </authorList>
    </citation>
    <scope>NUCLEOTIDE SEQUENCE</scope>
    <source>
        <strain evidence="3">CCMP645</strain>
    </source>
</reference>
<evidence type="ECO:0000313" key="3">
    <source>
        <dbReference type="EMBL" id="CAE0764949.1"/>
    </source>
</evidence>
<evidence type="ECO:0000256" key="1">
    <source>
        <dbReference type="SAM" id="MobiDB-lite"/>
    </source>
</evidence>
<feature type="compositionally biased region" description="Basic and acidic residues" evidence="1">
    <location>
        <begin position="19"/>
        <end position="33"/>
    </location>
</feature>